<accession>A0A438MZ02</accession>
<sequence>MARKFLNGLTKCIEQNETLGINVSNWKLAKEREERLFKSEHGGASEILNNRPIPEEIISYCVGDTDLWRNLIREESNMRISLSQQPGCQPHGSSRSLAPWTTDQNRILDQRHYMPPVDYFDGAFEPEDDFYDSWDDDGSNDYED</sequence>
<gene>
    <name evidence="2" type="ORF">B0A52_08030</name>
</gene>
<protein>
    <submittedName>
        <fullName evidence="2">Uncharacterized protein</fullName>
    </submittedName>
</protein>
<dbReference type="OrthoDB" id="26838at2759"/>
<dbReference type="AlphaFoldDB" id="A0A438MZ02"/>
<evidence type="ECO:0000313" key="2">
    <source>
        <dbReference type="EMBL" id="RVX68963.1"/>
    </source>
</evidence>
<organism evidence="2 3">
    <name type="scientific">Exophiala mesophila</name>
    <name type="common">Black yeast-like fungus</name>
    <dbReference type="NCBI Taxonomy" id="212818"/>
    <lineage>
        <taxon>Eukaryota</taxon>
        <taxon>Fungi</taxon>
        <taxon>Dikarya</taxon>
        <taxon>Ascomycota</taxon>
        <taxon>Pezizomycotina</taxon>
        <taxon>Eurotiomycetes</taxon>
        <taxon>Chaetothyriomycetidae</taxon>
        <taxon>Chaetothyriales</taxon>
        <taxon>Herpotrichiellaceae</taxon>
        <taxon>Exophiala</taxon>
    </lineage>
</organism>
<dbReference type="Proteomes" id="UP000288859">
    <property type="component" value="Unassembled WGS sequence"/>
</dbReference>
<reference evidence="2 3" key="1">
    <citation type="submission" date="2017-03" db="EMBL/GenBank/DDBJ databases">
        <title>Genomes of endolithic fungi from Antarctica.</title>
        <authorList>
            <person name="Coleine C."/>
            <person name="Masonjones S."/>
            <person name="Stajich J.E."/>
        </authorList>
    </citation>
    <scope>NUCLEOTIDE SEQUENCE [LARGE SCALE GENOMIC DNA]</scope>
    <source>
        <strain evidence="2 3">CCFEE 6314</strain>
    </source>
</reference>
<dbReference type="EMBL" id="NAJM01000033">
    <property type="protein sequence ID" value="RVX68963.1"/>
    <property type="molecule type" value="Genomic_DNA"/>
</dbReference>
<evidence type="ECO:0000313" key="3">
    <source>
        <dbReference type="Proteomes" id="UP000288859"/>
    </source>
</evidence>
<name>A0A438MZ02_EXOME</name>
<feature type="region of interest" description="Disordered" evidence="1">
    <location>
        <begin position="81"/>
        <end position="101"/>
    </location>
</feature>
<comment type="caution">
    <text evidence="2">The sequence shown here is derived from an EMBL/GenBank/DDBJ whole genome shotgun (WGS) entry which is preliminary data.</text>
</comment>
<proteinExistence type="predicted"/>
<evidence type="ECO:0000256" key="1">
    <source>
        <dbReference type="SAM" id="MobiDB-lite"/>
    </source>
</evidence>